<keyword evidence="3" id="KW-0964">Secreted</keyword>
<keyword evidence="4 8" id="KW-0732">Signal</keyword>
<accession>A0A5N6QTL2</accession>
<dbReference type="InterPro" id="IPR051238">
    <property type="entry name" value="GDSL_esterase/lipase"/>
</dbReference>
<dbReference type="EMBL" id="CM017322">
    <property type="protein sequence ID" value="KAE8010417.1"/>
    <property type="molecule type" value="Genomic_DNA"/>
</dbReference>
<proteinExistence type="inferred from homology"/>
<evidence type="ECO:0000256" key="3">
    <source>
        <dbReference type="ARBA" id="ARBA00022525"/>
    </source>
</evidence>
<keyword evidence="5" id="KW-0378">Hydrolase</keyword>
<dbReference type="OrthoDB" id="1187803at2759"/>
<protein>
    <recommendedName>
        <fullName evidence="11">GDSL esterase/lipase</fullName>
    </recommendedName>
</protein>
<feature type="chain" id="PRO_5024333932" description="GDSL esterase/lipase" evidence="8">
    <location>
        <begin position="20"/>
        <end position="239"/>
    </location>
</feature>
<evidence type="ECO:0000256" key="2">
    <source>
        <dbReference type="ARBA" id="ARBA00008668"/>
    </source>
</evidence>
<organism evidence="9 10">
    <name type="scientific">Carpinus fangiana</name>
    <dbReference type="NCBI Taxonomy" id="176857"/>
    <lineage>
        <taxon>Eukaryota</taxon>
        <taxon>Viridiplantae</taxon>
        <taxon>Streptophyta</taxon>
        <taxon>Embryophyta</taxon>
        <taxon>Tracheophyta</taxon>
        <taxon>Spermatophyta</taxon>
        <taxon>Magnoliopsida</taxon>
        <taxon>eudicotyledons</taxon>
        <taxon>Gunneridae</taxon>
        <taxon>Pentapetalae</taxon>
        <taxon>rosids</taxon>
        <taxon>fabids</taxon>
        <taxon>Fagales</taxon>
        <taxon>Betulaceae</taxon>
        <taxon>Carpinus</taxon>
    </lineage>
</organism>
<comment type="similarity">
    <text evidence="2">Belongs to the 'GDSL' lipolytic enzyme family.</text>
</comment>
<dbReference type="GO" id="GO:0005576">
    <property type="term" value="C:extracellular region"/>
    <property type="evidence" value="ECO:0007669"/>
    <property type="project" value="UniProtKB-SubCell"/>
</dbReference>
<dbReference type="GO" id="GO:0016788">
    <property type="term" value="F:hydrolase activity, acting on ester bonds"/>
    <property type="evidence" value="ECO:0007669"/>
    <property type="project" value="InterPro"/>
</dbReference>
<keyword evidence="7" id="KW-0443">Lipid metabolism</keyword>
<name>A0A5N6QTL2_9ROSI</name>
<evidence type="ECO:0000256" key="8">
    <source>
        <dbReference type="SAM" id="SignalP"/>
    </source>
</evidence>
<evidence type="ECO:0008006" key="11">
    <source>
        <dbReference type="Google" id="ProtNLM"/>
    </source>
</evidence>
<dbReference type="PANTHER" id="PTHR45650:SF43">
    <property type="entry name" value="GDSL ESTERASE_LIPASE 7-LIKE"/>
    <property type="match status" value="1"/>
</dbReference>
<dbReference type="PANTHER" id="PTHR45650">
    <property type="entry name" value="GDSL-LIKE LIPASE/ACYLHYDROLASE-RELATED"/>
    <property type="match status" value="1"/>
</dbReference>
<keyword evidence="10" id="KW-1185">Reference proteome</keyword>
<dbReference type="Pfam" id="PF00657">
    <property type="entry name" value="Lipase_GDSL"/>
    <property type="match status" value="1"/>
</dbReference>
<evidence type="ECO:0000313" key="10">
    <source>
        <dbReference type="Proteomes" id="UP000327013"/>
    </source>
</evidence>
<keyword evidence="6" id="KW-0442">Lipid degradation</keyword>
<evidence type="ECO:0000256" key="4">
    <source>
        <dbReference type="ARBA" id="ARBA00022729"/>
    </source>
</evidence>
<evidence type="ECO:0000256" key="5">
    <source>
        <dbReference type="ARBA" id="ARBA00022801"/>
    </source>
</evidence>
<comment type="subcellular location">
    <subcellularLocation>
        <location evidence="1">Secreted</location>
    </subcellularLocation>
</comment>
<feature type="signal peptide" evidence="8">
    <location>
        <begin position="1"/>
        <end position="19"/>
    </location>
</feature>
<dbReference type="InterPro" id="IPR036514">
    <property type="entry name" value="SGNH_hydro_sf"/>
</dbReference>
<evidence type="ECO:0000256" key="7">
    <source>
        <dbReference type="ARBA" id="ARBA00023098"/>
    </source>
</evidence>
<dbReference type="Gene3D" id="3.40.50.1110">
    <property type="entry name" value="SGNH hydrolase"/>
    <property type="match status" value="1"/>
</dbReference>
<reference evidence="9 10" key="1">
    <citation type="submission" date="2019-06" db="EMBL/GenBank/DDBJ databases">
        <title>A chromosomal-level reference genome of Carpinus fangiana (Coryloideae, Betulaceae).</title>
        <authorList>
            <person name="Yang X."/>
            <person name="Wang Z."/>
            <person name="Zhang L."/>
            <person name="Hao G."/>
            <person name="Liu J."/>
            <person name="Yang Y."/>
        </authorList>
    </citation>
    <scope>NUCLEOTIDE SEQUENCE [LARGE SCALE GENOMIC DNA]</scope>
    <source>
        <strain evidence="9">Cfa_2016G</strain>
        <tissue evidence="9">Leaf</tissue>
    </source>
</reference>
<dbReference type="Proteomes" id="UP000327013">
    <property type="component" value="Chromosome 2"/>
</dbReference>
<gene>
    <name evidence="9" type="ORF">FH972_006788</name>
</gene>
<evidence type="ECO:0000313" key="9">
    <source>
        <dbReference type="EMBL" id="KAE8010417.1"/>
    </source>
</evidence>
<dbReference type="GO" id="GO:0016042">
    <property type="term" value="P:lipid catabolic process"/>
    <property type="evidence" value="ECO:0007669"/>
    <property type="project" value="UniProtKB-KW"/>
</dbReference>
<dbReference type="AlphaFoldDB" id="A0A5N6QTL2"/>
<evidence type="ECO:0000256" key="1">
    <source>
        <dbReference type="ARBA" id="ARBA00004613"/>
    </source>
</evidence>
<sequence>MSLLFVSFLLIEIFGFVKPDADHHDQIARENIVLPAPLVPGLYVFGDSQVDTSLSTNLNTLMTATYMPYGIDFTIGATGRFSNGAVITDFIGHDLQLPTTLTYGAYKSLDEVVTSGFSYASASAGILHKTGLELGENWSMGKQIAMFNKTVHENLRRHINNTELPKYLSECIFLVFIGASDYETNYLQVYSNTSTKYANEEFGSLLAMKLAYQLKALYELGARRIVVFEIGPTAVIRHH</sequence>
<dbReference type="InterPro" id="IPR001087">
    <property type="entry name" value="GDSL"/>
</dbReference>
<evidence type="ECO:0000256" key="6">
    <source>
        <dbReference type="ARBA" id="ARBA00022963"/>
    </source>
</evidence>